<feature type="non-terminal residue" evidence="1">
    <location>
        <position position="127"/>
    </location>
</feature>
<reference evidence="1" key="1">
    <citation type="submission" date="2019-03" db="EMBL/GenBank/DDBJ databases">
        <title>Lake Tanganyika Metagenome-Assembled Genomes (MAGs).</title>
        <authorList>
            <person name="Tran P."/>
        </authorList>
    </citation>
    <scope>NUCLEOTIDE SEQUENCE</scope>
    <source>
        <strain evidence="1">M_DeepCast_50m_m2_156</strain>
    </source>
</reference>
<evidence type="ECO:0000313" key="2">
    <source>
        <dbReference type="Proteomes" id="UP000774699"/>
    </source>
</evidence>
<dbReference type="Proteomes" id="UP000774699">
    <property type="component" value="Unassembled WGS sequence"/>
</dbReference>
<dbReference type="EMBL" id="VGJJ01000007">
    <property type="protein sequence ID" value="MBM3282046.1"/>
    <property type="molecule type" value="Genomic_DNA"/>
</dbReference>
<name>A0A8T4C6B0_9ARCH</name>
<accession>A0A8T4C6B0</accession>
<proteinExistence type="predicted"/>
<dbReference type="AlphaFoldDB" id="A0A8T4C6B0"/>
<organism evidence="1 2">
    <name type="scientific">Candidatus Iainarchaeum sp</name>
    <dbReference type="NCBI Taxonomy" id="3101447"/>
    <lineage>
        <taxon>Archaea</taxon>
        <taxon>Candidatus Iainarchaeota</taxon>
        <taxon>Candidatus Iainarchaeia</taxon>
        <taxon>Candidatus Iainarchaeales</taxon>
        <taxon>Candidatus Iainarchaeaceae</taxon>
        <taxon>Candidatus Iainarchaeum</taxon>
    </lineage>
</organism>
<gene>
    <name evidence="1" type="ORF">FJY86_01740</name>
</gene>
<sequence>MRFRGQSALDLLLGLLILLVVLNIFSGVMTRYEEVQREISIRQQLRDNLSVMALLTGYSDSFFYEAHVHPQTNSLPKSDFVYDRTNYFLRSTGVVSLDRVRGVNVPDPFLCTLNMDINGGIYFGAYA</sequence>
<protein>
    <submittedName>
        <fullName evidence="1">Uncharacterized protein</fullName>
    </submittedName>
</protein>
<evidence type="ECO:0000313" key="1">
    <source>
        <dbReference type="EMBL" id="MBM3282046.1"/>
    </source>
</evidence>
<comment type="caution">
    <text evidence="1">The sequence shown here is derived from an EMBL/GenBank/DDBJ whole genome shotgun (WGS) entry which is preliminary data.</text>
</comment>